<dbReference type="SUPFAM" id="SSF56672">
    <property type="entry name" value="DNA/RNA polymerases"/>
    <property type="match status" value="1"/>
</dbReference>
<dbReference type="Proteomes" id="UP000236161">
    <property type="component" value="Unassembled WGS sequence"/>
</dbReference>
<dbReference type="InterPro" id="IPR043128">
    <property type="entry name" value="Rev_trsase/Diguanyl_cyclase"/>
</dbReference>
<dbReference type="InterPro" id="IPR043502">
    <property type="entry name" value="DNA/RNA_pol_sf"/>
</dbReference>
<dbReference type="AlphaFoldDB" id="A0A2I0A1M0"/>
<dbReference type="Pfam" id="PF17919">
    <property type="entry name" value="RT_RNaseH_2"/>
    <property type="match status" value="1"/>
</dbReference>
<dbReference type="EMBL" id="KZ452038">
    <property type="protein sequence ID" value="PKA49424.1"/>
    <property type="molecule type" value="Genomic_DNA"/>
</dbReference>
<accession>A0A2I0A1M0</accession>
<dbReference type="PANTHER" id="PTHR48475">
    <property type="entry name" value="RIBONUCLEASE H"/>
    <property type="match status" value="1"/>
</dbReference>
<evidence type="ECO:0000259" key="1">
    <source>
        <dbReference type="Pfam" id="PF17919"/>
    </source>
</evidence>
<protein>
    <recommendedName>
        <fullName evidence="1">Reverse transcriptase/retrotransposon-derived protein RNase H-like domain-containing protein</fullName>
    </recommendedName>
</protein>
<keyword evidence="3" id="KW-1185">Reference proteome</keyword>
<feature type="domain" description="Reverse transcriptase/retrotransposon-derived protein RNase H-like" evidence="1">
    <location>
        <begin position="46"/>
        <end position="144"/>
    </location>
</feature>
<name>A0A2I0A1M0_9ASPA</name>
<evidence type="ECO:0000313" key="2">
    <source>
        <dbReference type="EMBL" id="PKA49424.1"/>
    </source>
</evidence>
<dbReference type="OrthoDB" id="775972at2759"/>
<dbReference type="Gene3D" id="3.30.70.270">
    <property type="match status" value="1"/>
</dbReference>
<organism evidence="2 3">
    <name type="scientific">Apostasia shenzhenica</name>
    <dbReference type="NCBI Taxonomy" id="1088818"/>
    <lineage>
        <taxon>Eukaryota</taxon>
        <taxon>Viridiplantae</taxon>
        <taxon>Streptophyta</taxon>
        <taxon>Embryophyta</taxon>
        <taxon>Tracheophyta</taxon>
        <taxon>Spermatophyta</taxon>
        <taxon>Magnoliopsida</taxon>
        <taxon>Liliopsida</taxon>
        <taxon>Asparagales</taxon>
        <taxon>Orchidaceae</taxon>
        <taxon>Apostasioideae</taxon>
        <taxon>Apostasia</taxon>
    </lineage>
</organism>
<sequence length="185" mass="21030">MPSPQSLKKIQKLTGRINSLGRFISKAGDRCLSFFRCLRKGKKGQWTDECEAAFTELKRYLTTALMLVAPKAGEVLSLYLGTSDAAVSTVLLNDDKGIHRPIFYISHILLDTETRYPTLEKLALALLMAARKLRPYFQSHTIQVVTNQPLLKALHTPEVLRRLLKWFIELGEFDIKYVPRLAIKA</sequence>
<proteinExistence type="predicted"/>
<gene>
    <name evidence="2" type="ORF">AXF42_Ash016613</name>
</gene>
<dbReference type="InterPro" id="IPR041577">
    <property type="entry name" value="RT_RNaseH_2"/>
</dbReference>
<reference evidence="2 3" key="1">
    <citation type="journal article" date="2017" name="Nature">
        <title>The Apostasia genome and the evolution of orchids.</title>
        <authorList>
            <person name="Zhang G.Q."/>
            <person name="Liu K.W."/>
            <person name="Li Z."/>
            <person name="Lohaus R."/>
            <person name="Hsiao Y.Y."/>
            <person name="Niu S.C."/>
            <person name="Wang J.Y."/>
            <person name="Lin Y.C."/>
            <person name="Xu Q."/>
            <person name="Chen L.J."/>
            <person name="Yoshida K."/>
            <person name="Fujiwara S."/>
            <person name="Wang Z.W."/>
            <person name="Zhang Y.Q."/>
            <person name="Mitsuda N."/>
            <person name="Wang M."/>
            <person name="Liu G.H."/>
            <person name="Pecoraro L."/>
            <person name="Huang H.X."/>
            <person name="Xiao X.J."/>
            <person name="Lin M."/>
            <person name="Wu X.Y."/>
            <person name="Wu W.L."/>
            <person name="Chen Y.Y."/>
            <person name="Chang S.B."/>
            <person name="Sakamoto S."/>
            <person name="Ohme-Takagi M."/>
            <person name="Yagi M."/>
            <person name="Zeng S.J."/>
            <person name="Shen C.Y."/>
            <person name="Yeh C.M."/>
            <person name="Luo Y.B."/>
            <person name="Tsai W.C."/>
            <person name="Van de Peer Y."/>
            <person name="Liu Z.J."/>
        </authorList>
    </citation>
    <scope>NUCLEOTIDE SEQUENCE [LARGE SCALE GENOMIC DNA]</scope>
    <source>
        <strain evidence="3">cv. Shenzhen</strain>
        <tissue evidence="2">Stem</tissue>
    </source>
</reference>
<evidence type="ECO:0000313" key="3">
    <source>
        <dbReference type="Proteomes" id="UP000236161"/>
    </source>
</evidence>
<dbReference type="PANTHER" id="PTHR48475:SF2">
    <property type="entry name" value="RIBONUCLEASE H"/>
    <property type="match status" value="1"/>
</dbReference>